<sequence>MLRTKEKERKKNTCFFTFFLFFK</sequence>
<name>T1K4R9_TETUR</name>
<evidence type="ECO:0000313" key="2">
    <source>
        <dbReference type="Proteomes" id="UP000015104"/>
    </source>
</evidence>
<keyword evidence="2" id="KW-1185">Reference proteome</keyword>
<organism evidence="1 2">
    <name type="scientific">Tetranychus urticae</name>
    <name type="common">Two-spotted spider mite</name>
    <dbReference type="NCBI Taxonomy" id="32264"/>
    <lineage>
        <taxon>Eukaryota</taxon>
        <taxon>Metazoa</taxon>
        <taxon>Ecdysozoa</taxon>
        <taxon>Arthropoda</taxon>
        <taxon>Chelicerata</taxon>
        <taxon>Arachnida</taxon>
        <taxon>Acari</taxon>
        <taxon>Acariformes</taxon>
        <taxon>Trombidiformes</taxon>
        <taxon>Prostigmata</taxon>
        <taxon>Eleutherengona</taxon>
        <taxon>Raphignathae</taxon>
        <taxon>Tetranychoidea</taxon>
        <taxon>Tetranychidae</taxon>
        <taxon>Tetranychus</taxon>
    </lineage>
</organism>
<evidence type="ECO:0000313" key="1">
    <source>
        <dbReference type="EnsemblMetazoa" id="tetur05g03580.1"/>
    </source>
</evidence>
<reference evidence="2" key="1">
    <citation type="submission" date="2011-08" db="EMBL/GenBank/DDBJ databases">
        <authorList>
            <person name="Rombauts S."/>
        </authorList>
    </citation>
    <scope>NUCLEOTIDE SEQUENCE</scope>
    <source>
        <strain evidence="2">London</strain>
    </source>
</reference>
<accession>T1K4R9</accession>
<dbReference type="EMBL" id="CAEY01001579">
    <property type="status" value="NOT_ANNOTATED_CDS"/>
    <property type="molecule type" value="Genomic_DNA"/>
</dbReference>
<dbReference type="HOGENOM" id="CLU_3423443_0_0_1"/>
<dbReference type="AlphaFoldDB" id="T1K4R9"/>
<reference evidence="1" key="2">
    <citation type="submission" date="2015-06" db="UniProtKB">
        <authorList>
            <consortium name="EnsemblMetazoa"/>
        </authorList>
    </citation>
    <scope>IDENTIFICATION</scope>
</reference>
<protein>
    <submittedName>
        <fullName evidence="1">Uncharacterized protein</fullName>
    </submittedName>
</protein>
<dbReference type="EnsemblMetazoa" id="tetur05g03580.1">
    <property type="protein sequence ID" value="tetur05g03580.1"/>
    <property type="gene ID" value="tetur05g03580"/>
</dbReference>
<dbReference type="Proteomes" id="UP000015104">
    <property type="component" value="Unassembled WGS sequence"/>
</dbReference>
<proteinExistence type="predicted"/>